<evidence type="ECO:0000313" key="5">
    <source>
        <dbReference type="Proteomes" id="UP000297946"/>
    </source>
</evidence>
<reference evidence="3" key="1">
    <citation type="submission" date="2018-10" db="EMBL/GenBank/DDBJ databases">
        <authorList>
            <person name="Vincent A.T."/>
            <person name="Schiettekatte O."/>
            <person name="Bourhy P."/>
            <person name="Veyrier F.J."/>
            <person name="Picardeau M."/>
        </authorList>
    </citation>
    <scope>NUCLEOTIDE SEQUENCE</scope>
    <source>
        <strain evidence="3">201702690</strain>
    </source>
</reference>
<dbReference type="SUPFAM" id="SSF53474">
    <property type="entry name" value="alpha/beta-Hydrolases"/>
    <property type="match status" value="1"/>
</dbReference>
<feature type="region of interest" description="Disordered" evidence="1">
    <location>
        <begin position="237"/>
        <end position="300"/>
    </location>
</feature>
<evidence type="ECO:0000313" key="3">
    <source>
        <dbReference type="EMBL" id="TGL40103.1"/>
    </source>
</evidence>
<dbReference type="OrthoDB" id="340998at2"/>
<sequence length="300" mass="33792">MKKDHLTYLPEKGDIRPVFVQHLFEIYHHIYYFICHVLGIFIDLPHHTEGYKRPIVCVSGFLGRSLTWAAMRKHLISLGHPVYVVPLGFQVGNIRKKSKILENFLIENDIKDCYLFCHSMGGLIAAGLSYKGRDRVRKIFVIGTPLRGTYMAYLAPIFPCTWQMMPGSKLTQEVVETYSKFHNVQAVFTKGDGIVRPWENSRLGHFDDVEIPEYGHLNLYLGALGVECMGSLVTSEEKKDPLPIKQKPAAPKEEIKKEVSAPSSKTSASAKKKTAAPKKKSGPSPKKKAAPKKAKSKKKR</sequence>
<feature type="compositionally biased region" description="Basic residues" evidence="1">
    <location>
        <begin position="270"/>
        <end position="300"/>
    </location>
</feature>
<keyword evidence="4" id="KW-1185">Reference proteome</keyword>
<proteinExistence type="predicted"/>
<dbReference type="RefSeq" id="WP_135646219.1">
    <property type="nucleotide sequence ID" value="NZ_RQER01000004.1"/>
</dbReference>
<dbReference type="Gene3D" id="3.40.50.1820">
    <property type="entry name" value="alpha/beta hydrolase"/>
    <property type="match status" value="1"/>
</dbReference>
<dbReference type="EMBL" id="RQER01000004">
    <property type="protein sequence ID" value="TGK02694.1"/>
    <property type="molecule type" value="Genomic_DNA"/>
</dbReference>
<feature type="compositionally biased region" description="Low complexity" evidence="1">
    <location>
        <begin position="260"/>
        <end position="269"/>
    </location>
</feature>
<reference evidence="4 5" key="2">
    <citation type="journal article" date="2019" name="PLoS Negl. Trop. Dis.">
        <title>Revisiting the worldwide diversity of Leptospira species in the environment.</title>
        <authorList>
            <person name="Vincent A.T."/>
            <person name="Schiettekatte O."/>
            <person name="Bourhy P."/>
            <person name="Veyrier F.J."/>
            <person name="Picardeau M."/>
        </authorList>
    </citation>
    <scope>NUCLEOTIDE SEQUENCE [LARGE SCALE GENOMIC DNA]</scope>
    <source>
        <strain evidence="4">201702690</strain>
        <strain evidence="2 5">SSW18</strain>
    </source>
</reference>
<dbReference type="AlphaFoldDB" id="A0A5F1ZRG5"/>
<organism evidence="2 5">
    <name type="scientific">Leptospira langatensis</name>
    <dbReference type="NCBI Taxonomy" id="2484983"/>
    <lineage>
        <taxon>Bacteria</taxon>
        <taxon>Pseudomonadati</taxon>
        <taxon>Spirochaetota</taxon>
        <taxon>Spirochaetia</taxon>
        <taxon>Leptospirales</taxon>
        <taxon>Leptospiraceae</taxon>
        <taxon>Leptospira</taxon>
    </lineage>
</organism>
<name>A0A5F1ZRG5_9LEPT</name>
<comment type="caution">
    <text evidence="2">The sequence shown here is derived from an EMBL/GenBank/DDBJ whole genome shotgun (WGS) entry which is preliminary data.</text>
</comment>
<evidence type="ECO:0000256" key="1">
    <source>
        <dbReference type="SAM" id="MobiDB-lite"/>
    </source>
</evidence>
<dbReference type="GO" id="GO:0016787">
    <property type="term" value="F:hydrolase activity"/>
    <property type="evidence" value="ECO:0007669"/>
    <property type="project" value="UniProtKB-KW"/>
</dbReference>
<dbReference type="Proteomes" id="UP000297273">
    <property type="component" value="Unassembled WGS sequence"/>
</dbReference>
<evidence type="ECO:0000313" key="2">
    <source>
        <dbReference type="EMBL" id="TGK02694.1"/>
    </source>
</evidence>
<keyword evidence="2" id="KW-0378">Hydrolase</keyword>
<evidence type="ECO:0000313" key="4">
    <source>
        <dbReference type="Proteomes" id="UP000297273"/>
    </source>
</evidence>
<dbReference type="Proteomes" id="UP000297946">
    <property type="component" value="Unassembled WGS sequence"/>
</dbReference>
<feature type="compositionally biased region" description="Basic and acidic residues" evidence="1">
    <location>
        <begin position="250"/>
        <end position="259"/>
    </location>
</feature>
<accession>A0A5F1ZRG5</accession>
<dbReference type="EMBL" id="RQGC01000008">
    <property type="protein sequence ID" value="TGL40103.1"/>
    <property type="molecule type" value="Genomic_DNA"/>
</dbReference>
<dbReference type="InterPro" id="IPR029058">
    <property type="entry name" value="AB_hydrolase_fold"/>
</dbReference>
<protein>
    <submittedName>
        <fullName evidence="2">Alpha/beta hydrolase</fullName>
    </submittedName>
</protein>
<gene>
    <name evidence="2" type="ORF">EHO57_05045</name>
    <name evidence="3" type="ORF">EHQ53_13065</name>
</gene>